<evidence type="ECO:0000313" key="8">
    <source>
        <dbReference type="EMBL" id="CDX03882.1"/>
    </source>
</evidence>
<evidence type="ECO:0000313" key="10">
    <source>
        <dbReference type="Proteomes" id="UP000054623"/>
    </source>
</evidence>
<gene>
    <name evidence="9" type="ORF">AT727_12430</name>
    <name evidence="8" type="ORF">DPCES_3996</name>
</gene>
<dbReference type="RefSeq" id="WP_005809553.1">
    <property type="nucleotide sequence ID" value="NZ_CABKQQ010000019.1"/>
</dbReference>
<sequence>MGNWGWLIIGFLFFGGLGSGAYLTSFAAEKGLFGKESNLVRAGYFISGPCLAVGLFLFSLNLGVSITGILTMIGNPTSVMTWGVYLLIMFMVLAFWSAYHKRENKQVPAMISGAGALLAVVTAIYTGGQLSVLFAQPFWNTILVPGLFVVSALIMGLASSSLLARIIEKPVQQGGAAVTRINISLLLVEWVLLAALLLLSFSGAKGPVAADSAQIVVTGRLAAYFWILLIAVGLVLPLFNNVYPKKKQNEKSGKIFGLLSEVATLIGGATLRAVIVLSALPIWSI</sequence>
<feature type="transmembrane region" description="Helical" evidence="7">
    <location>
        <begin position="255"/>
        <end position="283"/>
    </location>
</feature>
<proteinExistence type="inferred from homology"/>
<keyword evidence="6 7" id="KW-0472">Membrane</keyword>
<accession>A0A098B691</accession>
<evidence type="ECO:0000256" key="7">
    <source>
        <dbReference type="SAM" id="Phobius"/>
    </source>
</evidence>
<evidence type="ECO:0000256" key="6">
    <source>
        <dbReference type="ARBA" id="ARBA00023136"/>
    </source>
</evidence>
<dbReference type="PATRIC" id="fig|49338.4.peg.4294"/>
<evidence type="ECO:0000256" key="5">
    <source>
        <dbReference type="ARBA" id="ARBA00022989"/>
    </source>
</evidence>
<dbReference type="InterPro" id="IPR052049">
    <property type="entry name" value="Electron_transfer_protein"/>
</dbReference>
<dbReference type="InterPro" id="IPR005614">
    <property type="entry name" value="NrfD-like"/>
</dbReference>
<feature type="transmembrane region" description="Helical" evidence="7">
    <location>
        <begin position="223"/>
        <end position="243"/>
    </location>
</feature>
<dbReference type="AlphaFoldDB" id="A0A098B691"/>
<dbReference type="OMA" id="KLMFNYQ"/>
<organism evidence="8">
    <name type="scientific">Desulfitobacterium hafniense</name>
    <name type="common">Desulfitobacterium frappieri</name>
    <dbReference type="NCBI Taxonomy" id="49338"/>
    <lineage>
        <taxon>Bacteria</taxon>
        <taxon>Bacillati</taxon>
        <taxon>Bacillota</taxon>
        <taxon>Clostridia</taxon>
        <taxon>Eubacteriales</taxon>
        <taxon>Desulfitobacteriaceae</taxon>
        <taxon>Desulfitobacterium</taxon>
    </lineage>
</organism>
<name>A0A098B691_DESHA</name>
<feature type="transmembrane region" description="Helical" evidence="7">
    <location>
        <begin position="142"/>
        <end position="164"/>
    </location>
</feature>
<dbReference type="PANTHER" id="PTHR34856">
    <property type="entry name" value="PROTEIN NRFD"/>
    <property type="match status" value="1"/>
</dbReference>
<dbReference type="OrthoDB" id="9768158at2"/>
<keyword evidence="5 7" id="KW-1133">Transmembrane helix</keyword>
<comment type="subcellular location">
    <subcellularLocation>
        <location evidence="1">Cell membrane</location>
        <topology evidence="1">Multi-pass membrane protein</topology>
    </subcellularLocation>
</comment>
<evidence type="ECO:0000313" key="9">
    <source>
        <dbReference type="EMBL" id="KTE89633.1"/>
    </source>
</evidence>
<feature type="transmembrane region" description="Helical" evidence="7">
    <location>
        <begin position="111"/>
        <end position="136"/>
    </location>
</feature>
<evidence type="ECO:0000256" key="1">
    <source>
        <dbReference type="ARBA" id="ARBA00004651"/>
    </source>
</evidence>
<comment type="similarity">
    <text evidence="2">Belongs to the NrfD family.</text>
</comment>
<reference evidence="8" key="1">
    <citation type="submission" date="2014-07" db="EMBL/GenBank/DDBJ databases">
        <authorList>
            <person name="Hornung V.Bastian."/>
        </authorList>
    </citation>
    <scope>NUCLEOTIDE SEQUENCE</scope>
    <source>
        <strain evidence="8">PCE-S</strain>
    </source>
</reference>
<evidence type="ECO:0000256" key="2">
    <source>
        <dbReference type="ARBA" id="ARBA00008929"/>
    </source>
</evidence>
<dbReference type="EMBL" id="LOCK01000072">
    <property type="protein sequence ID" value="KTE89633.1"/>
    <property type="molecule type" value="Genomic_DNA"/>
</dbReference>
<feature type="transmembrane region" description="Helical" evidence="7">
    <location>
        <begin position="185"/>
        <end position="203"/>
    </location>
</feature>
<protein>
    <submittedName>
        <fullName evidence="8">Membrane protein, NrfD-like</fullName>
    </submittedName>
    <submittedName>
        <fullName evidence="9">Oxidoreductase</fullName>
    </submittedName>
</protein>
<feature type="transmembrane region" description="Helical" evidence="7">
    <location>
        <begin position="49"/>
        <end position="73"/>
    </location>
</feature>
<dbReference type="Pfam" id="PF03916">
    <property type="entry name" value="NrfD"/>
    <property type="match status" value="1"/>
</dbReference>
<dbReference type="EMBL" id="LK996017">
    <property type="protein sequence ID" value="CDX03882.1"/>
    <property type="molecule type" value="Genomic_DNA"/>
</dbReference>
<keyword evidence="4 7" id="KW-0812">Transmembrane</keyword>
<dbReference type="Gene3D" id="1.20.1630.10">
    <property type="entry name" value="Formate dehydrogenase/DMSO reductase domain"/>
    <property type="match status" value="1"/>
</dbReference>
<dbReference type="GO" id="GO:0005886">
    <property type="term" value="C:plasma membrane"/>
    <property type="evidence" value="ECO:0007669"/>
    <property type="project" value="UniProtKB-SubCell"/>
</dbReference>
<keyword evidence="3" id="KW-1003">Cell membrane</keyword>
<evidence type="ECO:0000256" key="4">
    <source>
        <dbReference type="ARBA" id="ARBA00022692"/>
    </source>
</evidence>
<evidence type="ECO:0000256" key="3">
    <source>
        <dbReference type="ARBA" id="ARBA00022475"/>
    </source>
</evidence>
<feature type="transmembrane region" description="Helical" evidence="7">
    <location>
        <begin position="6"/>
        <end position="28"/>
    </location>
</feature>
<reference evidence="9 10" key="2">
    <citation type="submission" date="2015-12" db="EMBL/GenBank/DDBJ databases">
        <title>Draft Genome Sequence of Desulfitobacterium hafniense Strain DH, a Sulfate-reducing Bacterium Isolated from Paddy Soils.</title>
        <authorList>
            <person name="Bao P."/>
            <person name="Zhang X."/>
            <person name="Li G."/>
        </authorList>
    </citation>
    <scope>NUCLEOTIDE SEQUENCE [LARGE SCALE GENOMIC DNA]</scope>
    <source>
        <strain evidence="9 10">DH</strain>
    </source>
</reference>
<feature type="transmembrane region" description="Helical" evidence="7">
    <location>
        <begin position="79"/>
        <end position="99"/>
    </location>
</feature>
<dbReference type="PANTHER" id="PTHR34856:SF2">
    <property type="entry name" value="PROTEIN NRFD"/>
    <property type="match status" value="1"/>
</dbReference>
<dbReference type="Proteomes" id="UP000054623">
    <property type="component" value="Unassembled WGS sequence"/>
</dbReference>